<dbReference type="EMBL" id="VRSV01000001">
    <property type="protein sequence ID" value="TXK12349.1"/>
    <property type="molecule type" value="Genomic_DNA"/>
</dbReference>
<dbReference type="Proteomes" id="UP000321034">
    <property type="component" value="Unassembled WGS sequence"/>
</dbReference>
<dbReference type="RefSeq" id="WP_147893080.1">
    <property type="nucleotide sequence ID" value="NZ_BAAANR010000001.1"/>
</dbReference>
<proteinExistence type="predicted"/>
<sequence>MARSAEAVSDIHELRAQLERMQGRRLDAPVLPTHPAFTSLLPGGGLRPGSAYSLSPSASLLLALMARPSQDGAWCGAIGMPELGAEAAERYGLDLDRLVFVPDPGPRWLAVTATIAEVLPVVAVRPPSRVSEKEVARLAARLRDRGTVLLVQGAWPQAEATIDVTDPRWAGLGDGHGYLSGRELTVTVTHRRSPGARRARMLLPAADGTVSLLEQAVAPPRLRAVPDAYETAAAG</sequence>
<organism evidence="1 2">
    <name type="scientific">Microbacterium hatanonis</name>
    <dbReference type="NCBI Taxonomy" id="404366"/>
    <lineage>
        <taxon>Bacteria</taxon>
        <taxon>Bacillati</taxon>
        <taxon>Actinomycetota</taxon>
        <taxon>Actinomycetes</taxon>
        <taxon>Micrococcales</taxon>
        <taxon>Microbacteriaceae</taxon>
        <taxon>Microbacterium</taxon>
    </lineage>
</organism>
<keyword evidence="2" id="KW-1185">Reference proteome</keyword>
<dbReference type="OrthoDB" id="3873597at2"/>
<evidence type="ECO:0000313" key="1">
    <source>
        <dbReference type="EMBL" id="TXK12349.1"/>
    </source>
</evidence>
<reference evidence="1 2" key="1">
    <citation type="submission" date="2019-08" db="EMBL/GenBank/DDBJ databases">
        <authorList>
            <person name="Dong K."/>
        </authorList>
    </citation>
    <scope>NUCLEOTIDE SEQUENCE [LARGE SCALE GENOMIC DNA]</scope>
    <source>
        <strain evidence="1 2">JCM14558</strain>
    </source>
</reference>
<name>A0A5C8I1Z0_9MICO</name>
<gene>
    <name evidence="1" type="ORF">FVP77_02395</name>
</gene>
<protein>
    <recommendedName>
        <fullName evidence="3">Protein ImuA</fullName>
    </recommendedName>
</protein>
<dbReference type="AlphaFoldDB" id="A0A5C8I1Z0"/>
<accession>A0A5C8I1Z0</accession>
<evidence type="ECO:0000313" key="2">
    <source>
        <dbReference type="Proteomes" id="UP000321034"/>
    </source>
</evidence>
<evidence type="ECO:0008006" key="3">
    <source>
        <dbReference type="Google" id="ProtNLM"/>
    </source>
</evidence>
<comment type="caution">
    <text evidence="1">The sequence shown here is derived from an EMBL/GenBank/DDBJ whole genome shotgun (WGS) entry which is preliminary data.</text>
</comment>